<gene>
    <name evidence="1" type="primary">GLEAN_03686</name>
    <name evidence="1" type="ORF">TcasGA2_TC003686</name>
</gene>
<sequence>MAVTNVSRLHFFHNLVVLCPGKNVASKFVMGLIHGMNSREGGEATTLVINYGNETDRL</sequence>
<evidence type="ECO:0000313" key="1">
    <source>
        <dbReference type="EMBL" id="EFA00800.1"/>
    </source>
</evidence>
<reference evidence="1 2" key="1">
    <citation type="journal article" date="2008" name="Nature">
        <title>The genome of the model beetle and pest Tribolium castaneum.</title>
        <authorList>
            <consortium name="Tribolium Genome Sequencing Consortium"/>
            <person name="Richards S."/>
            <person name="Gibbs R.A."/>
            <person name="Weinstock G.M."/>
            <person name="Brown S.J."/>
            <person name="Denell R."/>
            <person name="Beeman R.W."/>
            <person name="Gibbs R."/>
            <person name="Beeman R.W."/>
            <person name="Brown S.J."/>
            <person name="Bucher G."/>
            <person name="Friedrich M."/>
            <person name="Grimmelikhuijzen C.J."/>
            <person name="Klingler M."/>
            <person name="Lorenzen M."/>
            <person name="Richards S."/>
            <person name="Roth S."/>
            <person name="Schroder R."/>
            <person name="Tautz D."/>
            <person name="Zdobnov E.M."/>
            <person name="Muzny D."/>
            <person name="Gibbs R.A."/>
            <person name="Weinstock G.M."/>
            <person name="Attaway T."/>
            <person name="Bell S."/>
            <person name="Buhay C.J."/>
            <person name="Chandrabose M.N."/>
            <person name="Chavez D."/>
            <person name="Clerk-Blankenburg K.P."/>
            <person name="Cree A."/>
            <person name="Dao M."/>
            <person name="Davis C."/>
            <person name="Chacko J."/>
            <person name="Dinh H."/>
            <person name="Dugan-Rocha S."/>
            <person name="Fowler G."/>
            <person name="Garner T.T."/>
            <person name="Garnes J."/>
            <person name="Gnirke A."/>
            <person name="Hawes A."/>
            <person name="Hernandez J."/>
            <person name="Hines S."/>
            <person name="Holder M."/>
            <person name="Hume J."/>
            <person name="Jhangiani S.N."/>
            <person name="Joshi V."/>
            <person name="Khan Z.M."/>
            <person name="Jackson L."/>
            <person name="Kovar C."/>
            <person name="Kowis A."/>
            <person name="Lee S."/>
            <person name="Lewis L.R."/>
            <person name="Margolis J."/>
            <person name="Morgan M."/>
            <person name="Nazareth L.V."/>
            <person name="Nguyen N."/>
            <person name="Okwuonu G."/>
            <person name="Parker D."/>
            <person name="Richards S."/>
            <person name="Ruiz S.J."/>
            <person name="Santibanez J."/>
            <person name="Savard J."/>
            <person name="Scherer S.E."/>
            <person name="Schneider B."/>
            <person name="Sodergren E."/>
            <person name="Tautz D."/>
            <person name="Vattahil S."/>
            <person name="Villasana D."/>
            <person name="White C.S."/>
            <person name="Wright R."/>
            <person name="Park Y."/>
            <person name="Beeman R.W."/>
            <person name="Lord J."/>
            <person name="Oppert B."/>
            <person name="Lorenzen M."/>
            <person name="Brown S."/>
            <person name="Wang L."/>
            <person name="Savard J."/>
            <person name="Tautz D."/>
            <person name="Richards S."/>
            <person name="Weinstock G."/>
            <person name="Gibbs R.A."/>
            <person name="Liu Y."/>
            <person name="Worley K."/>
            <person name="Weinstock G."/>
            <person name="Elsik C.G."/>
            <person name="Reese J.T."/>
            <person name="Elhaik E."/>
            <person name="Landan G."/>
            <person name="Graur D."/>
            <person name="Arensburger P."/>
            <person name="Atkinson P."/>
            <person name="Beeman R.W."/>
            <person name="Beidler J."/>
            <person name="Brown S.J."/>
            <person name="Demuth J.P."/>
            <person name="Drury D.W."/>
            <person name="Du Y.Z."/>
            <person name="Fujiwara H."/>
            <person name="Lorenzen M."/>
            <person name="Maselli V."/>
            <person name="Osanai M."/>
            <person name="Park Y."/>
            <person name="Robertson H.M."/>
            <person name="Tu Z."/>
            <person name="Wang J.J."/>
            <person name="Wang S."/>
            <person name="Richards S."/>
            <person name="Song H."/>
            <person name="Zhang L."/>
            <person name="Sodergren E."/>
            <person name="Werner D."/>
            <person name="Stanke M."/>
            <person name="Morgenstern B."/>
            <person name="Solovyev V."/>
            <person name="Kosarev P."/>
            <person name="Brown G."/>
            <person name="Chen H.C."/>
            <person name="Ermolaeva O."/>
            <person name="Hlavina W."/>
            <person name="Kapustin Y."/>
            <person name="Kiryutin B."/>
            <person name="Kitts P."/>
            <person name="Maglott D."/>
            <person name="Pruitt K."/>
            <person name="Sapojnikov V."/>
            <person name="Souvorov A."/>
            <person name="Mackey A.J."/>
            <person name="Waterhouse R.M."/>
            <person name="Wyder S."/>
            <person name="Zdobnov E.M."/>
            <person name="Zdobnov E.M."/>
            <person name="Wyder S."/>
            <person name="Kriventseva E.V."/>
            <person name="Kadowaki T."/>
            <person name="Bork P."/>
            <person name="Aranda M."/>
            <person name="Bao R."/>
            <person name="Beermann A."/>
            <person name="Berns N."/>
            <person name="Bolognesi R."/>
            <person name="Bonneton F."/>
            <person name="Bopp D."/>
            <person name="Brown S.J."/>
            <person name="Bucher G."/>
            <person name="Butts T."/>
            <person name="Chaumot A."/>
            <person name="Denell R.E."/>
            <person name="Ferrier D.E."/>
            <person name="Friedrich M."/>
            <person name="Gordon C.M."/>
            <person name="Jindra M."/>
            <person name="Klingler M."/>
            <person name="Lan Q."/>
            <person name="Lattorff H.M."/>
            <person name="Laudet V."/>
            <person name="von Levetsow C."/>
            <person name="Liu Z."/>
            <person name="Lutz R."/>
            <person name="Lynch J.A."/>
            <person name="da Fonseca R.N."/>
            <person name="Posnien N."/>
            <person name="Reuter R."/>
            <person name="Roth S."/>
            <person name="Savard J."/>
            <person name="Schinko J.B."/>
            <person name="Schmitt C."/>
            <person name="Schoppmeier M."/>
            <person name="Schroder R."/>
            <person name="Shippy T.D."/>
            <person name="Simonnet F."/>
            <person name="Marques-Souza H."/>
            <person name="Tautz D."/>
            <person name="Tomoyasu Y."/>
            <person name="Trauner J."/>
            <person name="Van der Zee M."/>
            <person name="Vervoort M."/>
            <person name="Wittkopp N."/>
            <person name="Wimmer E.A."/>
            <person name="Yang X."/>
            <person name="Jones A.K."/>
            <person name="Sattelle D.B."/>
            <person name="Ebert P.R."/>
            <person name="Nelson D."/>
            <person name="Scott J.G."/>
            <person name="Beeman R.W."/>
            <person name="Muthukrishnan S."/>
            <person name="Kramer K.J."/>
            <person name="Arakane Y."/>
            <person name="Beeman R.W."/>
            <person name="Zhu Q."/>
            <person name="Hogenkamp D."/>
            <person name="Dixit R."/>
            <person name="Oppert B."/>
            <person name="Jiang H."/>
            <person name="Zou Z."/>
            <person name="Marshall J."/>
            <person name="Elpidina E."/>
            <person name="Vinokurov K."/>
            <person name="Oppert C."/>
            <person name="Zou Z."/>
            <person name="Evans J."/>
            <person name="Lu Z."/>
            <person name="Zhao P."/>
            <person name="Sumathipala N."/>
            <person name="Altincicek B."/>
            <person name="Vilcinskas A."/>
            <person name="Williams M."/>
            <person name="Hultmark D."/>
            <person name="Hetru C."/>
            <person name="Jiang H."/>
            <person name="Grimmelikhuijzen C.J."/>
            <person name="Hauser F."/>
            <person name="Cazzamali G."/>
            <person name="Williamson M."/>
            <person name="Park Y."/>
            <person name="Li B."/>
            <person name="Tanaka Y."/>
            <person name="Predel R."/>
            <person name="Neupert S."/>
            <person name="Schachtner J."/>
            <person name="Verleyen P."/>
            <person name="Raible F."/>
            <person name="Bork P."/>
            <person name="Friedrich M."/>
            <person name="Walden K.K."/>
            <person name="Robertson H.M."/>
            <person name="Angeli S."/>
            <person name="Foret S."/>
            <person name="Bucher G."/>
            <person name="Schuetz S."/>
            <person name="Maleszka R."/>
            <person name="Wimmer E.A."/>
            <person name="Beeman R.W."/>
            <person name="Lorenzen M."/>
            <person name="Tomoyasu Y."/>
            <person name="Miller S.C."/>
            <person name="Grossmann D."/>
            <person name="Bucher G."/>
        </authorList>
    </citation>
    <scope>NUCLEOTIDE SEQUENCE [LARGE SCALE GENOMIC DNA]</scope>
    <source>
        <strain evidence="1 2">Georgia GA2</strain>
    </source>
</reference>
<evidence type="ECO:0000313" key="2">
    <source>
        <dbReference type="Proteomes" id="UP000007266"/>
    </source>
</evidence>
<proteinExistence type="predicted"/>
<dbReference type="Proteomes" id="UP000007266">
    <property type="component" value="Linkage group 3"/>
</dbReference>
<dbReference type="EMBL" id="KQ971322">
    <property type="protein sequence ID" value="EFA00800.1"/>
    <property type="molecule type" value="Genomic_DNA"/>
</dbReference>
<reference evidence="1 2" key="2">
    <citation type="journal article" date="2010" name="Nucleic Acids Res.">
        <title>BeetleBase in 2010: revisions to provide comprehensive genomic information for Tribolium castaneum.</title>
        <authorList>
            <person name="Kim H.S."/>
            <person name="Murphy T."/>
            <person name="Xia J."/>
            <person name="Caragea D."/>
            <person name="Park Y."/>
            <person name="Beeman R.W."/>
            <person name="Lorenzen M.D."/>
            <person name="Butcher S."/>
            <person name="Manak J.R."/>
            <person name="Brown S.J."/>
        </authorList>
    </citation>
    <scope>GENOME REANNOTATION</scope>
    <source>
        <strain evidence="1 2">Georgia GA2</strain>
    </source>
</reference>
<dbReference type="HOGENOM" id="CLU_2981660_0_0_1"/>
<keyword evidence="2" id="KW-1185">Reference proteome</keyword>
<name>D6WDM5_TRICA</name>
<dbReference type="AlphaFoldDB" id="D6WDM5"/>
<dbReference type="InParanoid" id="D6WDM5"/>
<organism evidence="1 2">
    <name type="scientific">Tribolium castaneum</name>
    <name type="common">Red flour beetle</name>
    <dbReference type="NCBI Taxonomy" id="7070"/>
    <lineage>
        <taxon>Eukaryota</taxon>
        <taxon>Metazoa</taxon>
        <taxon>Ecdysozoa</taxon>
        <taxon>Arthropoda</taxon>
        <taxon>Hexapoda</taxon>
        <taxon>Insecta</taxon>
        <taxon>Pterygota</taxon>
        <taxon>Neoptera</taxon>
        <taxon>Endopterygota</taxon>
        <taxon>Coleoptera</taxon>
        <taxon>Polyphaga</taxon>
        <taxon>Cucujiformia</taxon>
        <taxon>Tenebrionidae</taxon>
        <taxon>Tenebrionidae incertae sedis</taxon>
        <taxon>Tribolium</taxon>
    </lineage>
</organism>
<protein>
    <submittedName>
        <fullName evidence="1">Uncharacterized protein</fullName>
    </submittedName>
</protein>
<accession>D6WDM5</accession>